<dbReference type="Proteomes" id="UP000680279">
    <property type="component" value="Unassembled WGS sequence"/>
</dbReference>
<organism evidence="2 3">
    <name type="scientific">Siminovitchia fordii</name>
    <dbReference type="NCBI Taxonomy" id="254759"/>
    <lineage>
        <taxon>Bacteria</taxon>
        <taxon>Bacillati</taxon>
        <taxon>Bacillota</taxon>
        <taxon>Bacilli</taxon>
        <taxon>Bacillales</taxon>
        <taxon>Bacillaceae</taxon>
        <taxon>Siminovitchia</taxon>
    </lineage>
</organism>
<gene>
    <name evidence="2" type="ORF">J1TS3_38540</name>
</gene>
<sequence length="116" mass="13734">MKFFVFLVVLVILGLLEKPINKLLGVEKKKISETPGKKVDRWGRGIILAVFLCALPFVIDADVYVMKWFLIFYFIILFGFQLVLEWKYLRTSKQYVTTFIFLLFGVITMYNIEYLF</sequence>
<reference evidence="2 3" key="1">
    <citation type="submission" date="2021-03" db="EMBL/GenBank/DDBJ databases">
        <title>Antimicrobial resistance genes in bacteria isolated from Japanese honey, and their potential for conferring macrolide and lincosamide resistance in the American foulbrood pathogen Paenibacillus larvae.</title>
        <authorList>
            <person name="Okamoto M."/>
            <person name="Kumagai M."/>
            <person name="Kanamori H."/>
            <person name="Takamatsu D."/>
        </authorList>
    </citation>
    <scope>NUCLEOTIDE SEQUENCE [LARGE SCALE GENOMIC DNA]</scope>
    <source>
        <strain evidence="2 3">J1TS3</strain>
    </source>
</reference>
<accession>A0ABQ4KAH4</accession>
<name>A0ABQ4KAH4_9BACI</name>
<comment type="caution">
    <text evidence="2">The sequence shown here is derived from an EMBL/GenBank/DDBJ whole genome shotgun (WGS) entry which is preliminary data.</text>
</comment>
<feature type="transmembrane region" description="Helical" evidence="1">
    <location>
        <begin position="41"/>
        <end position="59"/>
    </location>
</feature>
<proteinExistence type="predicted"/>
<dbReference type="InterPro" id="IPR025441">
    <property type="entry name" value="DUF4181"/>
</dbReference>
<dbReference type="RefSeq" id="WP_169509236.1">
    <property type="nucleotide sequence ID" value="NZ_BOQT01000019.1"/>
</dbReference>
<dbReference type="EMBL" id="BOQT01000019">
    <property type="protein sequence ID" value="GIN22720.1"/>
    <property type="molecule type" value="Genomic_DNA"/>
</dbReference>
<keyword evidence="1" id="KW-1133">Transmembrane helix</keyword>
<dbReference type="Pfam" id="PF13789">
    <property type="entry name" value="DUF4181"/>
    <property type="match status" value="1"/>
</dbReference>
<evidence type="ECO:0000313" key="2">
    <source>
        <dbReference type="EMBL" id="GIN22720.1"/>
    </source>
</evidence>
<keyword evidence="1" id="KW-0472">Membrane</keyword>
<protein>
    <recommendedName>
        <fullName evidence="4">DUF4181 domain-containing protein</fullName>
    </recommendedName>
</protein>
<keyword evidence="1" id="KW-0812">Transmembrane</keyword>
<evidence type="ECO:0008006" key="4">
    <source>
        <dbReference type="Google" id="ProtNLM"/>
    </source>
</evidence>
<keyword evidence="3" id="KW-1185">Reference proteome</keyword>
<evidence type="ECO:0000313" key="3">
    <source>
        <dbReference type="Proteomes" id="UP000680279"/>
    </source>
</evidence>
<feature type="transmembrane region" description="Helical" evidence="1">
    <location>
        <begin position="95"/>
        <end position="112"/>
    </location>
</feature>
<evidence type="ECO:0000256" key="1">
    <source>
        <dbReference type="SAM" id="Phobius"/>
    </source>
</evidence>
<feature type="transmembrane region" description="Helical" evidence="1">
    <location>
        <begin position="68"/>
        <end position="89"/>
    </location>
</feature>